<proteinExistence type="predicted"/>
<name>A0ABN7VEV9_GIGMA</name>
<keyword evidence="1" id="KW-0175">Coiled coil</keyword>
<dbReference type="EMBL" id="CAJVQB010013691">
    <property type="protein sequence ID" value="CAG8763815.1"/>
    <property type="molecule type" value="Genomic_DNA"/>
</dbReference>
<keyword evidence="4" id="KW-1185">Reference proteome</keyword>
<evidence type="ECO:0000313" key="4">
    <source>
        <dbReference type="Proteomes" id="UP000789901"/>
    </source>
</evidence>
<evidence type="ECO:0000256" key="2">
    <source>
        <dbReference type="SAM" id="Phobius"/>
    </source>
</evidence>
<gene>
    <name evidence="3" type="ORF">GMARGA_LOCUS17786</name>
</gene>
<comment type="caution">
    <text evidence="3">The sequence shown here is derived from an EMBL/GenBank/DDBJ whole genome shotgun (WGS) entry which is preliminary data.</text>
</comment>
<protein>
    <submittedName>
        <fullName evidence="3">44128_t:CDS:1</fullName>
    </submittedName>
</protein>
<keyword evidence="2" id="KW-0472">Membrane</keyword>
<organism evidence="3 4">
    <name type="scientific">Gigaspora margarita</name>
    <dbReference type="NCBI Taxonomy" id="4874"/>
    <lineage>
        <taxon>Eukaryota</taxon>
        <taxon>Fungi</taxon>
        <taxon>Fungi incertae sedis</taxon>
        <taxon>Mucoromycota</taxon>
        <taxon>Glomeromycotina</taxon>
        <taxon>Glomeromycetes</taxon>
        <taxon>Diversisporales</taxon>
        <taxon>Gigasporaceae</taxon>
        <taxon>Gigaspora</taxon>
    </lineage>
</organism>
<feature type="coiled-coil region" evidence="1">
    <location>
        <begin position="165"/>
        <end position="192"/>
    </location>
</feature>
<feature type="transmembrane region" description="Helical" evidence="2">
    <location>
        <begin position="193"/>
        <end position="217"/>
    </location>
</feature>
<reference evidence="3 4" key="1">
    <citation type="submission" date="2021-06" db="EMBL/GenBank/DDBJ databases">
        <authorList>
            <person name="Kallberg Y."/>
            <person name="Tangrot J."/>
            <person name="Rosling A."/>
        </authorList>
    </citation>
    <scope>NUCLEOTIDE SEQUENCE [LARGE SCALE GENOMIC DNA]</scope>
    <source>
        <strain evidence="3 4">120-4 pot B 10/14</strain>
    </source>
</reference>
<keyword evidence="2" id="KW-0812">Transmembrane</keyword>
<keyword evidence="2" id="KW-1133">Transmembrane helix</keyword>
<accession>A0ABN7VEV9</accession>
<sequence>MTQVNYQYYYTHSTNLTPKEGLEKFLTEHIKYLQREKRWVEQFFKKNGINGENLETNLEELKKSLKKRMISLKKGMNRITIADQNLRIGYLQDQIGKFSFEERILRYQEINRFCNENQFLNQVIERRMIKEAISKICDENHRFNQNNQHLYQDLEIVTKVYNNRIATQDIQIRNLQERVEQYSAELRERDKIFLTNLIIFLITYAFLLGICTILIFAKQDAFFFDDDNMDTN</sequence>
<dbReference type="Proteomes" id="UP000789901">
    <property type="component" value="Unassembled WGS sequence"/>
</dbReference>
<evidence type="ECO:0000313" key="3">
    <source>
        <dbReference type="EMBL" id="CAG8763815.1"/>
    </source>
</evidence>
<evidence type="ECO:0000256" key="1">
    <source>
        <dbReference type="SAM" id="Coils"/>
    </source>
</evidence>